<dbReference type="EMBL" id="BATL01000085">
    <property type="protein sequence ID" value="GAD77659.1"/>
    <property type="molecule type" value="Genomic_DNA"/>
</dbReference>
<accession>U3C8G2</accession>
<dbReference type="STRING" id="1219077.VAZ01S_085_00050"/>
<comment type="caution">
    <text evidence="2">The sequence shown here is derived from an EMBL/GenBank/DDBJ whole genome shotgun (WGS) entry which is preliminary data.</text>
</comment>
<dbReference type="AlphaFoldDB" id="U3C8G2"/>
<dbReference type="SUPFAM" id="SSF54427">
    <property type="entry name" value="NTF2-like"/>
    <property type="match status" value="1"/>
</dbReference>
<dbReference type="InterPro" id="IPR032710">
    <property type="entry name" value="NTF2-like_dom_sf"/>
</dbReference>
<name>U3C8G2_9VIBR</name>
<protein>
    <recommendedName>
        <fullName evidence="1">DUF4440 domain-containing protein</fullName>
    </recommendedName>
</protein>
<gene>
    <name evidence="2" type="ORF">VAZ01S_085_00050</name>
</gene>
<evidence type="ECO:0000259" key="1">
    <source>
        <dbReference type="Pfam" id="PF14534"/>
    </source>
</evidence>
<keyword evidence="3" id="KW-1185">Reference proteome</keyword>
<dbReference type="InterPro" id="IPR027843">
    <property type="entry name" value="DUF4440"/>
</dbReference>
<dbReference type="eggNOG" id="COG4994">
    <property type="taxonomic scope" value="Bacteria"/>
</dbReference>
<evidence type="ECO:0000313" key="2">
    <source>
        <dbReference type="EMBL" id="GAD77659.1"/>
    </source>
</evidence>
<dbReference type="OrthoDB" id="5383110at2"/>
<sequence length="128" mass="14302">MESHAVKEIIEAEEKLKTAMLNSDTIAFQDLLSDDLVFINHLGHRTSKQDDIALHSSGLLVIKSIRYHDFQVVPQKNVVLVYVNAEIKGSYNGALANGEFAFSRVWTKCKGNWQVISAHSTVITKTNC</sequence>
<dbReference type="Pfam" id="PF14534">
    <property type="entry name" value="DUF4440"/>
    <property type="match status" value="1"/>
</dbReference>
<dbReference type="RefSeq" id="WP_021711396.1">
    <property type="nucleotide sequence ID" value="NZ_BAOB01000098.1"/>
</dbReference>
<feature type="domain" description="DUF4440" evidence="1">
    <location>
        <begin position="9"/>
        <end position="115"/>
    </location>
</feature>
<proteinExistence type="predicted"/>
<reference evidence="2 3" key="1">
    <citation type="submission" date="2013-09" db="EMBL/GenBank/DDBJ databases">
        <title>Whole genome shotgun sequence of Vibrio azureus NBRC 104587.</title>
        <authorList>
            <person name="Isaki S."/>
            <person name="Hosoyama A."/>
            <person name="Numata M."/>
            <person name="Hashimoto M."/>
            <person name="Hosoyama Y."/>
            <person name="Tsuchikane K."/>
            <person name="Noguchi M."/>
            <person name="Hirakata S."/>
            <person name="Ichikawa N."/>
            <person name="Ohji S."/>
            <person name="Yamazoe A."/>
            <person name="Fujita N."/>
        </authorList>
    </citation>
    <scope>NUCLEOTIDE SEQUENCE [LARGE SCALE GENOMIC DNA]</scope>
    <source>
        <strain evidence="2 3">NBRC 104587</strain>
    </source>
</reference>
<dbReference type="Proteomes" id="UP000016567">
    <property type="component" value="Unassembled WGS sequence"/>
</dbReference>
<dbReference type="Gene3D" id="3.10.450.50">
    <property type="match status" value="1"/>
</dbReference>
<evidence type="ECO:0000313" key="3">
    <source>
        <dbReference type="Proteomes" id="UP000016567"/>
    </source>
</evidence>
<organism evidence="2 3">
    <name type="scientific">Vibrio azureus NBRC 104587</name>
    <dbReference type="NCBI Taxonomy" id="1219077"/>
    <lineage>
        <taxon>Bacteria</taxon>
        <taxon>Pseudomonadati</taxon>
        <taxon>Pseudomonadota</taxon>
        <taxon>Gammaproteobacteria</taxon>
        <taxon>Vibrionales</taxon>
        <taxon>Vibrionaceae</taxon>
        <taxon>Vibrio</taxon>
    </lineage>
</organism>